<evidence type="ECO:0000313" key="1">
    <source>
        <dbReference type="EMBL" id="MBB5110525.1"/>
    </source>
</evidence>
<sequence>MGTALATGTDGQVAGEMDIVATVADRRGRQVQVSRQALLQAVPGSVVASLASAKPLPVAIRAAQVDPAVVEHFAAPRSVLVEADNRVGAAAFLPTARQQLGHIADYRRAARGSLRDALLSTEARWAEFAGWLSDDMGDRDAGEWCSPKR</sequence>
<dbReference type="RefSeq" id="WP_184680250.1">
    <property type="nucleotide sequence ID" value="NZ_JACHJC010000001.1"/>
</dbReference>
<gene>
    <name evidence="1" type="ORF">FHU28_000364</name>
</gene>
<reference evidence="1 2" key="1">
    <citation type="submission" date="2020-08" db="EMBL/GenBank/DDBJ databases">
        <title>Sequencing the genomes of 1000 actinobacteria strains.</title>
        <authorList>
            <person name="Klenk H.-P."/>
        </authorList>
    </citation>
    <scope>NUCLEOTIDE SEQUENCE [LARGE SCALE GENOMIC DNA]</scope>
    <source>
        <strain evidence="1 2">DSM 43036</strain>
    </source>
</reference>
<name>A0ABR6M7B5_MICEC</name>
<dbReference type="EMBL" id="JACHJC010000001">
    <property type="protein sequence ID" value="MBB5110525.1"/>
    <property type="molecule type" value="Genomic_DNA"/>
</dbReference>
<evidence type="ECO:0000313" key="2">
    <source>
        <dbReference type="Proteomes" id="UP000618986"/>
    </source>
</evidence>
<keyword evidence="2" id="KW-1185">Reference proteome</keyword>
<organism evidence="1 2">
    <name type="scientific">Micromonospora echinospora</name>
    <name type="common">Micromonospora purpurea</name>
    <dbReference type="NCBI Taxonomy" id="1877"/>
    <lineage>
        <taxon>Bacteria</taxon>
        <taxon>Bacillati</taxon>
        <taxon>Actinomycetota</taxon>
        <taxon>Actinomycetes</taxon>
        <taxon>Micromonosporales</taxon>
        <taxon>Micromonosporaceae</taxon>
        <taxon>Micromonospora</taxon>
    </lineage>
</organism>
<protein>
    <submittedName>
        <fullName evidence="1">Uncharacterized protein</fullName>
    </submittedName>
</protein>
<dbReference type="Proteomes" id="UP000618986">
    <property type="component" value="Unassembled WGS sequence"/>
</dbReference>
<dbReference type="GeneID" id="300290964"/>
<proteinExistence type="predicted"/>
<accession>A0ABR6M7B5</accession>
<comment type="caution">
    <text evidence="1">The sequence shown here is derived from an EMBL/GenBank/DDBJ whole genome shotgun (WGS) entry which is preliminary data.</text>
</comment>